<comment type="subcellular location">
    <subcellularLocation>
        <location evidence="1">Membrane</location>
        <topology evidence="1">Multi-pass membrane protein</topology>
    </subcellularLocation>
</comment>
<dbReference type="AlphaFoldDB" id="A0A6L9LDB8"/>
<dbReference type="RefSeq" id="WP_163953171.1">
    <property type="nucleotide sequence ID" value="NZ_JAAFZH010000012.1"/>
</dbReference>
<feature type="transmembrane region" description="Helical" evidence="5">
    <location>
        <begin position="242"/>
        <end position="260"/>
    </location>
</feature>
<feature type="transmembrane region" description="Helical" evidence="5">
    <location>
        <begin position="360"/>
        <end position="380"/>
    </location>
</feature>
<dbReference type="Pfam" id="PF04932">
    <property type="entry name" value="Wzy_C"/>
    <property type="match status" value="1"/>
</dbReference>
<feature type="transmembrane region" description="Helical" evidence="5">
    <location>
        <begin position="219"/>
        <end position="235"/>
    </location>
</feature>
<feature type="transmembrane region" description="Helical" evidence="5">
    <location>
        <begin position="328"/>
        <end position="348"/>
    </location>
</feature>
<evidence type="ECO:0000313" key="8">
    <source>
        <dbReference type="Proteomes" id="UP000474175"/>
    </source>
</evidence>
<organism evidence="7 8">
    <name type="scientific">Spirosoma terrae</name>
    <dbReference type="NCBI Taxonomy" id="1968276"/>
    <lineage>
        <taxon>Bacteria</taxon>
        <taxon>Pseudomonadati</taxon>
        <taxon>Bacteroidota</taxon>
        <taxon>Cytophagia</taxon>
        <taxon>Cytophagales</taxon>
        <taxon>Cytophagaceae</taxon>
        <taxon>Spirosoma</taxon>
    </lineage>
</organism>
<dbReference type="Proteomes" id="UP000474175">
    <property type="component" value="Unassembled WGS sequence"/>
</dbReference>
<evidence type="ECO:0000313" key="7">
    <source>
        <dbReference type="EMBL" id="NDU97577.1"/>
    </source>
</evidence>
<name>A0A6L9LDB8_9BACT</name>
<evidence type="ECO:0000256" key="3">
    <source>
        <dbReference type="ARBA" id="ARBA00022989"/>
    </source>
</evidence>
<feature type="transmembrane region" description="Helical" evidence="5">
    <location>
        <begin position="37"/>
        <end position="58"/>
    </location>
</feature>
<comment type="caution">
    <text evidence="7">The sequence shown here is derived from an EMBL/GenBank/DDBJ whole genome shotgun (WGS) entry which is preliminary data.</text>
</comment>
<accession>A0A6L9LDB8</accession>
<keyword evidence="7" id="KW-0436">Ligase</keyword>
<keyword evidence="2 5" id="KW-0812">Transmembrane</keyword>
<dbReference type="InterPro" id="IPR051533">
    <property type="entry name" value="WaaL-like"/>
</dbReference>
<feature type="domain" description="O-antigen ligase-related" evidence="6">
    <location>
        <begin position="204"/>
        <end position="340"/>
    </location>
</feature>
<feature type="transmembrane region" description="Helical" evidence="5">
    <location>
        <begin position="131"/>
        <end position="148"/>
    </location>
</feature>
<dbReference type="EMBL" id="JAAFZH010000012">
    <property type="protein sequence ID" value="NDU97577.1"/>
    <property type="molecule type" value="Genomic_DNA"/>
</dbReference>
<dbReference type="GO" id="GO:0016020">
    <property type="term" value="C:membrane"/>
    <property type="evidence" value="ECO:0007669"/>
    <property type="project" value="UniProtKB-SubCell"/>
</dbReference>
<dbReference type="PANTHER" id="PTHR37422:SF17">
    <property type="entry name" value="O-ANTIGEN LIGASE"/>
    <property type="match status" value="1"/>
</dbReference>
<feature type="transmembrane region" description="Helical" evidence="5">
    <location>
        <begin position="168"/>
        <end position="188"/>
    </location>
</feature>
<proteinExistence type="predicted"/>
<keyword evidence="8" id="KW-1185">Reference proteome</keyword>
<feature type="transmembrane region" description="Helical" evidence="5">
    <location>
        <begin position="195"/>
        <end position="213"/>
    </location>
</feature>
<feature type="transmembrane region" description="Helical" evidence="5">
    <location>
        <begin position="386"/>
        <end position="405"/>
    </location>
</feature>
<evidence type="ECO:0000256" key="5">
    <source>
        <dbReference type="SAM" id="Phobius"/>
    </source>
</evidence>
<reference evidence="7 8" key="1">
    <citation type="submission" date="2020-02" db="EMBL/GenBank/DDBJ databases">
        <title>Draft genome sequence of two Spirosoma agri KCTC 52727 and Spirosoma terrae KCTC 52035.</title>
        <authorList>
            <person name="Rojas J."/>
            <person name="Ambika Manirajan B."/>
            <person name="Suarez C."/>
            <person name="Ratering S."/>
            <person name="Schnell S."/>
        </authorList>
    </citation>
    <scope>NUCLEOTIDE SEQUENCE [LARGE SCALE GENOMIC DNA]</scope>
    <source>
        <strain evidence="7 8">KCTC 52035</strain>
    </source>
</reference>
<keyword evidence="4 5" id="KW-0472">Membrane</keyword>
<evidence type="ECO:0000259" key="6">
    <source>
        <dbReference type="Pfam" id="PF04932"/>
    </source>
</evidence>
<feature type="transmembrane region" description="Helical" evidence="5">
    <location>
        <begin position="70"/>
        <end position="88"/>
    </location>
</feature>
<dbReference type="PANTHER" id="PTHR37422">
    <property type="entry name" value="TEICHURONIC ACID BIOSYNTHESIS PROTEIN TUAE"/>
    <property type="match status" value="1"/>
</dbReference>
<evidence type="ECO:0000256" key="2">
    <source>
        <dbReference type="ARBA" id="ARBA00022692"/>
    </source>
</evidence>
<gene>
    <name evidence="7" type="ORF">GK108_22020</name>
</gene>
<feature type="transmembrane region" description="Helical" evidence="5">
    <location>
        <begin position="12"/>
        <end position="31"/>
    </location>
</feature>
<keyword evidence="3 5" id="KW-1133">Transmembrane helix</keyword>
<feature type="transmembrane region" description="Helical" evidence="5">
    <location>
        <begin position="100"/>
        <end position="119"/>
    </location>
</feature>
<dbReference type="InterPro" id="IPR007016">
    <property type="entry name" value="O-antigen_ligase-rel_domated"/>
</dbReference>
<evidence type="ECO:0000256" key="1">
    <source>
        <dbReference type="ARBA" id="ARBA00004141"/>
    </source>
</evidence>
<sequence length="420" mass="48770">MRNFIKIINNIYFSLNFYSIFLIITCIPDFLNLNSVIFVNIYWVTKVALALFVIYYNFSRQSNKKIIITIFYWIVIVYVINIFIDVFLEYEIEFNNLYNIHGERDLLGFILGIIIAISFKNYNQIYNRNSFNVFYVTLFIGLFIAYFTSKENFSLDTSTIRFDANSTINSIVYGQLGCALCIVSIYALINFSVDYKRKILFVACFFLGLLSIMKASSRSPLAVIVIVNLFYLFSNKGFVKSLVLLLVFFIAIVVFINPFMDFFSEVLDSNLATRTARVFSERETSGRDEIYSNTYKLIQENFLLGSYYIIKSGPGIGSYPHNYILEVFMTNGIVVGILFLIVIFYSLMTSYKIIKMSHPATWVILLYLQTLVYGMFSSSLYSAQDFWALLLFTISLSIYNLKIINKEDKYQQEMRVSIVT</sequence>
<dbReference type="GO" id="GO:0016874">
    <property type="term" value="F:ligase activity"/>
    <property type="evidence" value="ECO:0007669"/>
    <property type="project" value="UniProtKB-KW"/>
</dbReference>
<evidence type="ECO:0000256" key="4">
    <source>
        <dbReference type="ARBA" id="ARBA00023136"/>
    </source>
</evidence>
<protein>
    <submittedName>
        <fullName evidence="7">O-antigen ligase family protein</fullName>
    </submittedName>
</protein>